<comment type="subcellular location">
    <subcellularLocation>
        <location evidence="1">Membrane</location>
        <topology evidence="1">Multi-pass membrane protein</topology>
    </subcellularLocation>
</comment>
<evidence type="ECO:0000256" key="4">
    <source>
        <dbReference type="ARBA" id="ARBA00022989"/>
    </source>
</evidence>
<dbReference type="PANTHER" id="PTHR31258:SF5">
    <property type="entry name" value="TMEM54 PROTEIN-RELATED"/>
    <property type="match status" value="1"/>
</dbReference>
<feature type="transmembrane region" description="Helical" evidence="7">
    <location>
        <begin position="55"/>
        <end position="80"/>
    </location>
</feature>
<dbReference type="OrthoDB" id="9389418at2759"/>
<organism evidence="8 9">
    <name type="scientific">Menidia menidia</name>
    <name type="common">Atlantic silverside</name>
    <dbReference type="NCBI Taxonomy" id="238744"/>
    <lineage>
        <taxon>Eukaryota</taxon>
        <taxon>Metazoa</taxon>
        <taxon>Chordata</taxon>
        <taxon>Craniata</taxon>
        <taxon>Vertebrata</taxon>
        <taxon>Euteleostomi</taxon>
        <taxon>Actinopterygii</taxon>
        <taxon>Neopterygii</taxon>
        <taxon>Teleostei</taxon>
        <taxon>Neoteleostei</taxon>
        <taxon>Acanthomorphata</taxon>
        <taxon>Ovalentaria</taxon>
        <taxon>Atherinomorphae</taxon>
        <taxon>Atheriniformes</taxon>
        <taxon>Atherinopsidae</taxon>
        <taxon>Menidiinae</taxon>
        <taxon>Menidia</taxon>
    </lineage>
</organism>
<comment type="caution">
    <text evidence="8">The sequence shown here is derived from an EMBL/GenBank/DDBJ whole genome shotgun (WGS) entry which is preliminary data.</text>
</comment>
<evidence type="ECO:0000256" key="3">
    <source>
        <dbReference type="ARBA" id="ARBA00022692"/>
    </source>
</evidence>
<comment type="similarity">
    <text evidence="2">Belongs to the TMEM54 family.</text>
</comment>
<evidence type="ECO:0000313" key="9">
    <source>
        <dbReference type="Proteomes" id="UP000677803"/>
    </source>
</evidence>
<gene>
    <name evidence="8" type="ORF">MMEN_LOCUS3035</name>
</gene>
<dbReference type="Pfam" id="PF12304">
    <property type="entry name" value="BCLP"/>
    <property type="match status" value="1"/>
</dbReference>
<sequence>MGSSGICCASLKDNKALMKMGLALVLVGHVNFLLGALVLGAVLRHINVDSTARSMVYGISNVISIVAGLVGIICGIMAIVLSKNKKSKILKWVLLVLSLLAGLLGVASAVGLIVSLVGAIIHKGSILLTHCNKSNITITSSSITTECPFDPTRVYTTTIILWVLLITMSIVELVFAFRCFAVSASFLYLCPCRKKPLRAKRVRIQRAETPMSRPPTEAASEEEPAEQDDLLDGGAVAEQSEWL</sequence>
<evidence type="ECO:0000256" key="5">
    <source>
        <dbReference type="ARBA" id="ARBA00023136"/>
    </source>
</evidence>
<feature type="transmembrane region" description="Helical" evidence="7">
    <location>
        <begin position="159"/>
        <end position="190"/>
    </location>
</feature>
<evidence type="ECO:0000256" key="6">
    <source>
        <dbReference type="SAM" id="MobiDB-lite"/>
    </source>
</evidence>
<dbReference type="Proteomes" id="UP000677803">
    <property type="component" value="Unassembled WGS sequence"/>
</dbReference>
<name>A0A8S4AJ53_9TELE</name>
<dbReference type="EMBL" id="CAJRST010002224">
    <property type="protein sequence ID" value="CAG5866302.1"/>
    <property type="molecule type" value="Genomic_DNA"/>
</dbReference>
<keyword evidence="5 7" id="KW-0472">Membrane</keyword>
<accession>A0A8S4AJ53</accession>
<feature type="region of interest" description="Disordered" evidence="6">
    <location>
        <begin position="205"/>
        <end position="231"/>
    </location>
</feature>
<dbReference type="InterPro" id="IPR020977">
    <property type="entry name" value="Beta-casein-like"/>
</dbReference>
<dbReference type="PANTHER" id="PTHR31258">
    <property type="entry name" value="KERATINOCYTE-ASSOCIATED PROTEIN 3"/>
    <property type="match status" value="1"/>
</dbReference>
<feature type="transmembrane region" description="Helical" evidence="7">
    <location>
        <begin position="92"/>
        <end position="121"/>
    </location>
</feature>
<evidence type="ECO:0000313" key="8">
    <source>
        <dbReference type="EMBL" id="CAG5866302.1"/>
    </source>
</evidence>
<reference evidence="8" key="1">
    <citation type="submission" date="2021-05" db="EMBL/GenBank/DDBJ databases">
        <authorList>
            <person name="Tigano A."/>
        </authorList>
    </citation>
    <scope>NUCLEOTIDE SEQUENCE</scope>
</reference>
<keyword evidence="9" id="KW-1185">Reference proteome</keyword>
<protein>
    <submittedName>
        <fullName evidence="8">(Atlantic silverside) hypothetical protein</fullName>
    </submittedName>
</protein>
<proteinExistence type="inferred from homology"/>
<evidence type="ECO:0000256" key="2">
    <source>
        <dbReference type="ARBA" id="ARBA00011030"/>
    </source>
</evidence>
<feature type="transmembrane region" description="Helical" evidence="7">
    <location>
        <begin position="21"/>
        <end position="43"/>
    </location>
</feature>
<evidence type="ECO:0000256" key="1">
    <source>
        <dbReference type="ARBA" id="ARBA00004141"/>
    </source>
</evidence>
<feature type="compositionally biased region" description="Acidic residues" evidence="6">
    <location>
        <begin position="219"/>
        <end position="231"/>
    </location>
</feature>
<dbReference type="AlphaFoldDB" id="A0A8S4AJ53"/>
<keyword evidence="3 7" id="KW-0812">Transmembrane</keyword>
<keyword evidence="4 7" id="KW-1133">Transmembrane helix</keyword>
<dbReference type="GO" id="GO:0016020">
    <property type="term" value="C:membrane"/>
    <property type="evidence" value="ECO:0007669"/>
    <property type="project" value="UniProtKB-SubCell"/>
</dbReference>
<evidence type="ECO:0000256" key="7">
    <source>
        <dbReference type="SAM" id="Phobius"/>
    </source>
</evidence>